<protein>
    <submittedName>
        <fullName evidence="3">Uncharacterized protein</fullName>
    </submittedName>
</protein>
<feature type="region of interest" description="Disordered" evidence="1">
    <location>
        <begin position="54"/>
        <end position="81"/>
    </location>
</feature>
<dbReference type="EMBL" id="JACEFI010000003">
    <property type="protein sequence ID" value="KAH0599410.1"/>
    <property type="molecule type" value="Genomic_DNA"/>
</dbReference>
<organism evidence="3 4">
    <name type="scientific">Metarhizium humberi</name>
    <dbReference type="NCBI Taxonomy" id="2596975"/>
    <lineage>
        <taxon>Eukaryota</taxon>
        <taxon>Fungi</taxon>
        <taxon>Dikarya</taxon>
        <taxon>Ascomycota</taxon>
        <taxon>Pezizomycotina</taxon>
        <taxon>Sordariomycetes</taxon>
        <taxon>Hypocreomycetidae</taxon>
        <taxon>Hypocreales</taxon>
        <taxon>Clavicipitaceae</taxon>
        <taxon>Metarhizium</taxon>
    </lineage>
</organism>
<name>A0A9P8MJ46_9HYPO</name>
<feature type="compositionally biased region" description="Basic and acidic residues" evidence="1">
    <location>
        <begin position="55"/>
        <end position="66"/>
    </location>
</feature>
<dbReference type="Proteomes" id="UP000764110">
    <property type="component" value="Unassembled WGS sequence"/>
</dbReference>
<comment type="caution">
    <text evidence="3">The sequence shown here is derived from an EMBL/GenBank/DDBJ whole genome shotgun (WGS) entry which is preliminary data.</text>
</comment>
<keyword evidence="2" id="KW-0732">Signal</keyword>
<feature type="chain" id="PRO_5040380331" evidence="2">
    <location>
        <begin position="16"/>
        <end position="81"/>
    </location>
</feature>
<keyword evidence="4" id="KW-1185">Reference proteome</keyword>
<evidence type="ECO:0000256" key="2">
    <source>
        <dbReference type="SAM" id="SignalP"/>
    </source>
</evidence>
<evidence type="ECO:0000313" key="4">
    <source>
        <dbReference type="Proteomes" id="UP000764110"/>
    </source>
</evidence>
<sequence>MKSILCVALAVLAAATPIVVVRNDATQVARSPQFQPFKADESASYKRTPQFQPFKADEDAPYKRDPQFQPFKADEAGIGQY</sequence>
<evidence type="ECO:0000256" key="1">
    <source>
        <dbReference type="SAM" id="MobiDB-lite"/>
    </source>
</evidence>
<proteinExistence type="predicted"/>
<reference evidence="3 4" key="1">
    <citation type="submission" date="2020-07" db="EMBL/GenBank/DDBJ databases">
        <title>Metarhizium humberi genome.</title>
        <authorList>
            <person name="Lysoe E."/>
        </authorList>
    </citation>
    <scope>NUCLEOTIDE SEQUENCE [LARGE SCALE GENOMIC DNA]</scope>
    <source>
        <strain evidence="3 4">ESALQ1638</strain>
    </source>
</reference>
<gene>
    <name evidence="3" type="ORF">MHUMG1_02197</name>
</gene>
<evidence type="ECO:0000313" key="3">
    <source>
        <dbReference type="EMBL" id="KAH0599410.1"/>
    </source>
</evidence>
<feature type="signal peptide" evidence="2">
    <location>
        <begin position="1"/>
        <end position="15"/>
    </location>
</feature>
<dbReference type="AlphaFoldDB" id="A0A9P8MJ46"/>
<accession>A0A9P8MJ46</accession>